<geneLocation type="plasmid" evidence="2 3">
    <name>pMP1046A</name>
</geneLocation>
<sequence>MFRSSSEKFKLYYYVSSLFPIHISVLVFIFSSKLENNNCENLFKVSSTSSKITILIMLLSILVDLYSLVRVIQLLNNQKKLTKALGTNSVRISNEYNGGLRDFLLSFIVPAITTFSADENPLTMIIFILLFQFIVYVFYKNSSDFFPNISLMFMGYSVFKVDTYDLGGIEYVFGKTKNIDDIILKKVDVIMIGDKNYPNNVAIILEKKV</sequence>
<keyword evidence="1" id="KW-1133">Transmembrane helix</keyword>
<keyword evidence="1" id="KW-0812">Transmembrane</keyword>
<feature type="transmembrane region" description="Helical" evidence="1">
    <location>
        <begin position="12"/>
        <end position="32"/>
    </location>
</feature>
<evidence type="ECO:0000256" key="1">
    <source>
        <dbReference type="SAM" id="Phobius"/>
    </source>
</evidence>
<keyword evidence="2" id="KW-0614">Plasmid</keyword>
<evidence type="ECO:0000313" key="2">
    <source>
        <dbReference type="EMBL" id="AIR11569.1"/>
    </source>
</evidence>
<dbReference type="Proteomes" id="UP000029488">
    <property type="component" value="Plasmid pMP1046A"/>
</dbReference>
<dbReference type="EMBL" id="CP007647">
    <property type="protein sequence ID" value="AIR11569.1"/>
    <property type="molecule type" value="Genomic_DNA"/>
</dbReference>
<evidence type="ECO:0000313" key="3">
    <source>
        <dbReference type="Proteomes" id="UP000029488"/>
    </source>
</evidence>
<reference evidence="2 3" key="1">
    <citation type="journal article" date="2014" name="BMC Genomics">
        <title>Unusual genome complexity in Lactobacillus salivarius JCM1046.</title>
        <authorList>
            <person name="Raftis E.J."/>
            <person name="Forde B.M."/>
            <person name="Claesson M.J."/>
            <person name="O'Toole P.W."/>
        </authorList>
    </citation>
    <scope>NUCLEOTIDE SEQUENCE [LARGE SCALE GENOMIC DNA]</scope>
    <source>
        <strain evidence="2 3">JCM1046</strain>
        <plasmid evidence="2 3">pMP1046A</plasmid>
    </source>
</reference>
<proteinExistence type="predicted"/>
<name>A0A089QEQ7_9LACO</name>
<feature type="transmembrane region" description="Helical" evidence="1">
    <location>
        <begin position="121"/>
        <end position="139"/>
    </location>
</feature>
<gene>
    <name evidence="2" type="ORF">LSJ_2159c</name>
</gene>
<dbReference type="AlphaFoldDB" id="A0A089QEQ7"/>
<accession>A0A089QEQ7</accession>
<feature type="transmembrane region" description="Helical" evidence="1">
    <location>
        <begin position="96"/>
        <end position="115"/>
    </location>
</feature>
<protein>
    <submittedName>
        <fullName evidence="2">Uncharacterized protein</fullName>
    </submittedName>
</protein>
<feature type="transmembrane region" description="Helical" evidence="1">
    <location>
        <begin position="52"/>
        <end position="75"/>
    </location>
</feature>
<dbReference type="KEGG" id="lsj:LSJ_2159c"/>
<organism evidence="2 3">
    <name type="scientific">Ligilactobacillus salivarius</name>
    <dbReference type="NCBI Taxonomy" id="1624"/>
    <lineage>
        <taxon>Bacteria</taxon>
        <taxon>Bacillati</taxon>
        <taxon>Bacillota</taxon>
        <taxon>Bacilli</taxon>
        <taxon>Lactobacillales</taxon>
        <taxon>Lactobacillaceae</taxon>
        <taxon>Ligilactobacillus</taxon>
    </lineage>
</organism>
<keyword evidence="1" id="KW-0472">Membrane</keyword>